<feature type="compositionally biased region" description="Low complexity" evidence="7">
    <location>
        <begin position="310"/>
        <end position="321"/>
    </location>
</feature>
<feature type="compositionally biased region" description="Polar residues" evidence="7">
    <location>
        <begin position="388"/>
        <end position="408"/>
    </location>
</feature>
<dbReference type="EMBL" id="JAEUBE010000183">
    <property type="protein sequence ID" value="KAH3667240.1"/>
    <property type="molecule type" value="Genomic_DNA"/>
</dbReference>
<dbReference type="InterPro" id="IPR008271">
    <property type="entry name" value="Ser/Thr_kinase_AS"/>
</dbReference>
<dbReference type="GO" id="GO:0005634">
    <property type="term" value="C:nucleus"/>
    <property type="evidence" value="ECO:0007669"/>
    <property type="project" value="TreeGrafter"/>
</dbReference>
<sequence>MQESSPLSPKPTISQQQKSYHLNNISELTPTTLNSTGFPLNSKKRTLYSPSNDSLITGHRERSKNSEQSKIESPSGKGSSKTPFECLKNPSPPYATKKAALRRSAGLLNLSIETSPDKQLQKEHEITKSFNDLYFDEEQEDQENRMKELNTPREPDGQYDQPTSIYTGTWQQHKLAQNMLTPLSTSSSPFLNPTATKKASATSRFRKIFTNSSANTALDTPMSEIDETVSFDAKKVSPISTHMKNAAARLTRSSPADSPSKPGRGIFHQNNKFNRPQTSQTPIGNQGFVTPASFKSVKPLQTAFTSTGLQSKKSISSTKQKVMPETPCKRPPLSIVDVNGSFVGGANTSFGSSNVPAIADNSCLNKSSSIPKSRRPSSSPASVISPANKVTPTSLEKSFKHSQNSIGSSGSGRVPQRTQKAVNTTDLESCILRFTNEFDDLYDDGDQSSASIFREANTSANQLLSSRGSGKSLEGHYTLKHITNSTGDESKNEISSTIETEQKFSSGSYYSDDEKQSQSSFQEDFMDEDLDLENIDNMNFDGFSGLGSMDNLPPTPTRLGILNSHNHMKNNGISSDGSTPTKHPSQFQNDTQQELNRVKLKLRNFGADINNMVPPRVSAISTHSPKTPVDPSFNQLFHPPIQPEQTEALSSQGEGQSSMFQSQPPQQLIFDQSSKQKNQADYHLMSKFGNCSLIGSGEFSIVYEIQYEGVKYAVKRTKNPLEGPKTRLRKLEEVEILKSLQEKYRSFTMENDDETLADTGDSHENILNLINYWEHNSYLYIMTDCCENGSLDNFLVENGKVSKLDEWRVWKILNEILMGLKFIHSCGILHLDLKPANIFITFEGSLKIGDFGVASKLPIPPFFDREGDREYIAPEVISKHIYGKPADIFSCGLIMVEIAANIILPDNGTSWQKLRSGDLTDAGRLSSSDLTDLDGSIFSTTNTYSSNLTNTTSTTGCSNSPTELNRAQQSRRAGIPTWAPAWFSDGSSTLDKLVTWMIDPNPISRPTADEILRSYECSVVESRRKCGATIYEGDFGPQPDQNDYALEKELLVSNCTYRIANVYGKSNRKSSIDMILE</sequence>
<dbReference type="AlphaFoldDB" id="A0A9P8P917"/>
<evidence type="ECO:0000256" key="5">
    <source>
        <dbReference type="ARBA" id="ARBA00037982"/>
    </source>
</evidence>
<evidence type="ECO:0000256" key="1">
    <source>
        <dbReference type="ARBA" id="ARBA00022679"/>
    </source>
</evidence>
<evidence type="ECO:0000259" key="8">
    <source>
        <dbReference type="PROSITE" id="PS50011"/>
    </source>
</evidence>
<dbReference type="PANTHER" id="PTHR11042">
    <property type="entry name" value="EUKARYOTIC TRANSLATION INITIATION FACTOR 2-ALPHA KINASE EIF2-ALPHA KINASE -RELATED"/>
    <property type="match status" value="1"/>
</dbReference>
<keyword evidence="1" id="KW-0808">Transferase</keyword>
<feature type="compositionally biased region" description="Polar residues" evidence="7">
    <location>
        <begin position="71"/>
        <end position="82"/>
    </location>
</feature>
<keyword evidence="3" id="KW-0418">Kinase</keyword>
<protein>
    <recommendedName>
        <fullName evidence="8">Protein kinase domain-containing protein</fullName>
    </recommendedName>
</protein>
<accession>A0A9P8P917</accession>
<evidence type="ECO:0000313" key="9">
    <source>
        <dbReference type="EMBL" id="KAH3667240.1"/>
    </source>
</evidence>
<dbReference type="GeneID" id="70234856"/>
<dbReference type="InterPro" id="IPR050339">
    <property type="entry name" value="CC_SR_Kinase"/>
</dbReference>
<keyword evidence="4 6" id="KW-0067">ATP-binding</keyword>
<feature type="region of interest" description="Disordered" evidence="7">
    <location>
        <begin position="564"/>
        <end position="591"/>
    </location>
</feature>
<name>A0A9P8P917_9ASCO</name>
<feature type="compositionally biased region" description="Low complexity" evidence="7">
    <location>
        <begin position="366"/>
        <end position="387"/>
    </location>
</feature>
<evidence type="ECO:0000256" key="7">
    <source>
        <dbReference type="SAM" id="MobiDB-lite"/>
    </source>
</evidence>
<dbReference type="GO" id="GO:0110031">
    <property type="term" value="P:negative regulation of G2/MI transition of meiotic cell cycle"/>
    <property type="evidence" value="ECO:0007669"/>
    <property type="project" value="TreeGrafter"/>
</dbReference>
<feature type="compositionally biased region" description="Basic and acidic residues" evidence="7">
    <location>
        <begin position="58"/>
        <end position="70"/>
    </location>
</feature>
<dbReference type="SUPFAM" id="SSF56112">
    <property type="entry name" value="Protein kinase-like (PK-like)"/>
    <property type="match status" value="1"/>
</dbReference>
<keyword evidence="10" id="KW-1185">Reference proteome</keyword>
<dbReference type="PANTHER" id="PTHR11042:SF196">
    <property type="entry name" value="MITOSIS INHIBITOR PROTEIN KINASE SWE1"/>
    <property type="match status" value="1"/>
</dbReference>
<feature type="binding site" evidence="6">
    <location>
        <position position="715"/>
    </location>
    <ligand>
        <name>ATP</name>
        <dbReference type="ChEBI" id="CHEBI:30616"/>
    </ligand>
</feature>
<dbReference type="RefSeq" id="XP_046062052.1">
    <property type="nucleotide sequence ID" value="XM_046203808.1"/>
</dbReference>
<evidence type="ECO:0000256" key="3">
    <source>
        <dbReference type="ARBA" id="ARBA00022777"/>
    </source>
</evidence>
<dbReference type="Proteomes" id="UP000769157">
    <property type="component" value="Unassembled WGS sequence"/>
</dbReference>
<dbReference type="OrthoDB" id="5337378at2759"/>
<feature type="compositionally biased region" description="Basic and acidic residues" evidence="7">
    <location>
        <begin position="142"/>
        <end position="156"/>
    </location>
</feature>
<feature type="region of interest" description="Disordered" evidence="7">
    <location>
        <begin position="247"/>
        <end position="290"/>
    </location>
</feature>
<evidence type="ECO:0000256" key="4">
    <source>
        <dbReference type="ARBA" id="ARBA00022840"/>
    </source>
</evidence>
<feature type="compositionally biased region" description="Polar residues" evidence="7">
    <location>
        <begin position="481"/>
        <end position="509"/>
    </location>
</feature>
<feature type="region of interest" description="Disordered" evidence="7">
    <location>
        <begin position="1"/>
        <end position="98"/>
    </location>
</feature>
<evidence type="ECO:0000256" key="6">
    <source>
        <dbReference type="PROSITE-ProRule" id="PRU10141"/>
    </source>
</evidence>
<dbReference type="SMART" id="SM00220">
    <property type="entry name" value="S_TKc"/>
    <property type="match status" value="1"/>
</dbReference>
<dbReference type="InterPro" id="IPR011009">
    <property type="entry name" value="Kinase-like_dom_sf"/>
</dbReference>
<feature type="domain" description="Protein kinase" evidence="8">
    <location>
        <begin position="688"/>
        <end position="1018"/>
    </location>
</feature>
<dbReference type="GO" id="GO:0005524">
    <property type="term" value="F:ATP binding"/>
    <property type="evidence" value="ECO:0007669"/>
    <property type="project" value="UniProtKB-UniRule"/>
</dbReference>
<organism evidence="9 10">
    <name type="scientific">Ogataea philodendri</name>
    <dbReference type="NCBI Taxonomy" id="1378263"/>
    <lineage>
        <taxon>Eukaryota</taxon>
        <taxon>Fungi</taxon>
        <taxon>Dikarya</taxon>
        <taxon>Ascomycota</taxon>
        <taxon>Saccharomycotina</taxon>
        <taxon>Pichiomycetes</taxon>
        <taxon>Pichiales</taxon>
        <taxon>Pichiaceae</taxon>
        <taxon>Ogataea</taxon>
    </lineage>
</organism>
<feature type="region of interest" description="Disordered" evidence="7">
    <location>
        <begin position="366"/>
        <end position="422"/>
    </location>
</feature>
<gene>
    <name evidence="9" type="ORF">OGAPHI_002889</name>
</gene>
<dbReference type="Pfam" id="PF00069">
    <property type="entry name" value="Pkinase"/>
    <property type="match status" value="1"/>
</dbReference>
<feature type="compositionally biased region" description="Polar residues" evidence="7">
    <location>
        <begin position="268"/>
        <end position="288"/>
    </location>
</feature>
<feature type="compositionally biased region" description="Low complexity" evidence="7">
    <location>
        <begin position="656"/>
        <end position="665"/>
    </location>
</feature>
<dbReference type="GO" id="GO:0004713">
    <property type="term" value="F:protein tyrosine kinase activity"/>
    <property type="evidence" value="ECO:0007669"/>
    <property type="project" value="TreeGrafter"/>
</dbReference>
<dbReference type="GO" id="GO:0005737">
    <property type="term" value="C:cytoplasm"/>
    <property type="evidence" value="ECO:0007669"/>
    <property type="project" value="TreeGrafter"/>
</dbReference>
<reference evidence="9" key="1">
    <citation type="journal article" date="2021" name="Open Biol.">
        <title>Shared evolutionary footprints suggest mitochondrial oxidative damage underlies multiple complex I losses in fungi.</title>
        <authorList>
            <person name="Schikora-Tamarit M.A."/>
            <person name="Marcet-Houben M."/>
            <person name="Nosek J."/>
            <person name="Gabaldon T."/>
        </authorList>
    </citation>
    <scope>NUCLEOTIDE SEQUENCE</scope>
    <source>
        <strain evidence="9">CBS6075</strain>
    </source>
</reference>
<dbReference type="PROSITE" id="PS50011">
    <property type="entry name" value="PROTEIN_KINASE_DOM"/>
    <property type="match status" value="1"/>
</dbReference>
<feature type="compositionally biased region" description="Polar residues" evidence="7">
    <location>
        <begin position="645"/>
        <end position="655"/>
    </location>
</feature>
<dbReference type="GO" id="GO:0030447">
    <property type="term" value="P:filamentous growth"/>
    <property type="evidence" value="ECO:0007669"/>
    <property type="project" value="UniProtKB-ARBA"/>
</dbReference>
<reference evidence="9" key="2">
    <citation type="submission" date="2021-01" db="EMBL/GenBank/DDBJ databases">
        <authorList>
            <person name="Schikora-Tamarit M.A."/>
        </authorList>
    </citation>
    <scope>NUCLEOTIDE SEQUENCE</scope>
    <source>
        <strain evidence="9">CBS6075</strain>
    </source>
</reference>
<dbReference type="PROSITE" id="PS00108">
    <property type="entry name" value="PROTEIN_KINASE_ST"/>
    <property type="match status" value="1"/>
</dbReference>
<evidence type="ECO:0000313" key="10">
    <source>
        <dbReference type="Proteomes" id="UP000769157"/>
    </source>
</evidence>
<dbReference type="InterPro" id="IPR000719">
    <property type="entry name" value="Prot_kinase_dom"/>
</dbReference>
<evidence type="ECO:0000256" key="2">
    <source>
        <dbReference type="ARBA" id="ARBA00022741"/>
    </source>
</evidence>
<dbReference type="InterPro" id="IPR017441">
    <property type="entry name" value="Protein_kinase_ATP_BS"/>
</dbReference>
<proteinExistence type="inferred from homology"/>
<feature type="region of interest" description="Disordered" evidence="7">
    <location>
        <begin position="481"/>
        <end position="521"/>
    </location>
</feature>
<feature type="region of interest" description="Disordered" evidence="7">
    <location>
        <begin position="139"/>
        <end position="159"/>
    </location>
</feature>
<comment type="similarity">
    <text evidence="5">Belongs to the protein kinase superfamily. Ser/Thr protein kinase family. GCN2 subfamily.</text>
</comment>
<feature type="compositionally biased region" description="Polar residues" evidence="7">
    <location>
        <begin position="1"/>
        <end position="39"/>
    </location>
</feature>
<feature type="region of interest" description="Disordered" evidence="7">
    <location>
        <begin position="645"/>
        <end position="665"/>
    </location>
</feature>
<feature type="region of interest" description="Disordered" evidence="7">
    <location>
        <begin position="309"/>
        <end position="329"/>
    </location>
</feature>
<comment type="caution">
    <text evidence="9">The sequence shown here is derived from an EMBL/GenBank/DDBJ whole genome shotgun (WGS) entry which is preliminary data.</text>
</comment>
<dbReference type="Gene3D" id="3.30.200.20">
    <property type="entry name" value="Phosphorylase Kinase, domain 1"/>
    <property type="match status" value="1"/>
</dbReference>
<dbReference type="Gene3D" id="1.10.510.10">
    <property type="entry name" value="Transferase(Phosphotransferase) domain 1"/>
    <property type="match status" value="1"/>
</dbReference>
<dbReference type="PROSITE" id="PS00107">
    <property type="entry name" value="PROTEIN_KINASE_ATP"/>
    <property type="match status" value="1"/>
</dbReference>
<keyword evidence="2 6" id="KW-0547">Nucleotide-binding</keyword>